<dbReference type="EMBL" id="KZ819297">
    <property type="protein sequence ID" value="PWN96965.1"/>
    <property type="molecule type" value="Genomic_DNA"/>
</dbReference>
<sequence>MATLAAALDALSRQLADVRTHQLPALSSAPSADALRRAEADVRAELARADAQAKELVLELPDAVGSAEQQREWTQQVQRLAKDVEALRGEFRTALLAGRRAVASEGATAARRELGLDSSSSKSAVKGDDKLATASSDVTTALQRTVASMSAELEKSSYSSALLDESSSAMQGISTEYTSFGDMLRNSGTLIRSMERADLIDAAILAGAALFFVLCIAYILKVRVWDRGVGILSFFWRFISLGRSPGDVKEKYQLAQDAASAAKASAKESSISASKSLAAAAAATAKDVASSASASLAASKSMAAAAASTAKDAATSATASLASSAKAASESASASLSSAAEAATPAVTRVTDVLKAAASTAAAVAAAFDMGGEDAEEIAEAQEDLSGGMAEGTWGVITDDDEDTEEKDREERLKESAKHIEL</sequence>
<organism evidence="14 15">
    <name type="scientific">Tilletiopsis washingtonensis</name>
    <dbReference type="NCBI Taxonomy" id="58919"/>
    <lineage>
        <taxon>Eukaryota</taxon>
        <taxon>Fungi</taxon>
        <taxon>Dikarya</taxon>
        <taxon>Basidiomycota</taxon>
        <taxon>Ustilaginomycotina</taxon>
        <taxon>Exobasidiomycetes</taxon>
        <taxon>Entylomatales</taxon>
        <taxon>Entylomatales incertae sedis</taxon>
        <taxon>Tilletiopsis</taxon>
    </lineage>
</organism>
<feature type="region of interest" description="Disordered" evidence="11">
    <location>
        <begin position="384"/>
        <end position="422"/>
    </location>
</feature>
<evidence type="ECO:0000256" key="6">
    <source>
        <dbReference type="ARBA" id="ARBA00022989"/>
    </source>
</evidence>
<keyword evidence="6 12" id="KW-1133">Transmembrane helix</keyword>
<dbReference type="InterPro" id="IPR005606">
    <property type="entry name" value="Sec20"/>
</dbReference>
<keyword evidence="3 12" id="KW-0812">Transmembrane</keyword>
<feature type="compositionally biased region" description="Basic and acidic residues" evidence="11">
    <location>
        <begin position="406"/>
        <end position="422"/>
    </location>
</feature>
<dbReference type="RefSeq" id="XP_025597244.1">
    <property type="nucleotide sequence ID" value="XM_025744757.1"/>
</dbReference>
<evidence type="ECO:0000256" key="7">
    <source>
        <dbReference type="ARBA" id="ARBA00023054"/>
    </source>
</evidence>
<evidence type="ECO:0000256" key="2">
    <source>
        <dbReference type="ARBA" id="ARBA00022448"/>
    </source>
</evidence>
<keyword evidence="2" id="KW-0813">Transport</keyword>
<feature type="coiled-coil region" evidence="10">
    <location>
        <begin position="32"/>
        <end position="90"/>
    </location>
</feature>
<evidence type="ECO:0000313" key="15">
    <source>
        <dbReference type="Proteomes" id="UP000245946"/>
    </source>
</evidence>
<evidence type="ECO:0000256" key="3">
    <source>
        <dbReference type="ARBA" id="ARBA00022692"/>
    </source>
</evidence>
<evidence type="ECO:0000259" key="13">
    <source>
        <dbReference type="Pfam" id="PF03908"/>
    </source>
</evidence>
<feature type="region of interest" description="Disordered" evidence="11">
    <location>
        <begin position="109"/>
        <end position="129"/>
    </location>
</feature>
<evidence type="ECO:0000256" key="9">
    <source>
        <dbReference type="ARBA" id="ARBA00037934"/>
    </source>
</evidence>
<comment type="subcellular location">
    <subcellularLocation>
        <location evidence="1">Endoplasmic reticulum membrane</location>
        <topology evidence="1">Single-pass type IV membrane protein</topology>
    </subcellularLocation>
</comment>
<feature type="domain" description="Sec20 C-terminal" evidence="13">
    <location>
        <begin position="134"/>
        <end position="224"/>
    </location>
</feature>
<protein>
    <recommendedName>
        <fullName evidence="13">Sec20 C-terminal domain-containing protein</fullName>
    </recommendedName>
</protein>
<proteinExistence type="inferred from homology"/>
<keyword evidence="4" id="KW-0256">Endoplasmic reticulum</keyword>
<dbReference type="GO" id="GO:0005789">
    <property type="term" value="C:endoplasmic reticulum membrane"/>
    <property type="evidence" value="ECO:0007669"/>
    <property type="project" value="UniProtKB-SubCell"/>
</dbReference>
<evidence type="ECO:0000256" key="8">
    <source>
        <dbReference type="ARBA" id="ARBA00023136"/>
    </source>
</evidence>
<reference evidence="14 15" key="1">
    <citation type="journal article" date="2018" name="Mol. Biol. Evol.">
        <title>Broad Genomic Sampling Reveals a Smut Pathogenic Ancestry of the Fungal Clade Ustilaginomycotina.</title>
        <authorList>
            <person name="Kijpornyongpan T."/>
            <person name="Mondo S.J."/>
            <person name="Barry K."/>
            <person name="Sandor L."/>
            <person name="Lee J."/>
            <person name="Lipzen A."/>
            <person name="Pangilinan J."/>
            <person name="LaButti K."/>
            <person name="Hainaut M."/>
            <person name="Henrissat B."/>
            <person name="Grigoriev I.V."/>
            <person name="Spatafora J.W."/>
            <person name="Aime M.C."/>
        </authorList>
    </citation>
    <scope>NUCLEOTIDE SEQUENCE [LARGE SCALE GENOMIC DNA]</scope>
    <source>
        <strain evidence="14 15">MCA 4186</strain>
    </source>
</reference>
<dbReference type="PANTHER" id="PTHR12825:SF0">
    <property type="entry name" value="VESICLE TRANSPORT PROTEIN SEC20"/>
    <property type="match status" value="1"/>
</dbReference>
<evidence type="ECO:0000256" key="12">
    <source>
        <dbReference type="SAM" id="Phobius"/>
    </source>
</evidence>
<accession>A0A316Z9M5</accession>
<dbReference type="PANTHER" id="PTHR12825">
    <property type="entry name" value="BNIP1-RELATED"/>
    <property type="match status" value="1"/>
</dbReference>
<dbReference type="GO" id="GO:0006890">
    <property type="term" value="P:retrograde vesicle-mediated transport, Golgi to endoplasmic reticulum"/>
    <property type="evidence" value="ECO:0007669"/>
    <property type="project" value="InterPro"/>
</dbReference>
<dbReference type="GeneID" id="37272301"/>
<dbReference type="STRING" id="58919.A0A316Z9M5"/>
<dbReference type="GO" id="GO:0031201">
    <property type="term" value="C:SNARE complex"/>
    <property type="evidence" value="ECO:0007669"/>
    <property type="project" value="TreeGrafter"/>
</dbReference>
<keyword evidence="5" id="KW-0931">ER-Golgi transport</keyword>
<comment type="similarity">
    <text evidence="9">Belongs to the SEC20 family.</text>
</comment>
<dbReference type="OrthoDB" id="46868at2759"/>
<evidence type="ECO:0000256" key="4">
    <source>
        <dbReference type="ARBA" id="ARBA00022824"/>
    </source>
</evidence>
<keyword evidence="15" id="KW-1185">Reference proteome</keyword>
<gene>
    <name evidence="14" type="ORF">FA09DRAFT_346553</name>
</gene>
<keyword evidence="7 10" id="KW-0175">Coiled coil</keyword>
<name>A0A316Z9M5_9BASI</name>
<feature type="transmembrane region" description="Helical" evidence="12">
    <location>
        <begin position="199"/>
        <end position="220"/>
    </location>
</feature>
<dbReference type="GO" id="GO:0005484">
    <property type="term" value="F:SNAP receptor activity"/>
    <property type="evidence" value="ECO:0007669"/>
    <property type="project" value="InterPro"/>
</dbReference>
<evidence type="ECO:0000256" key="5">
    <source>
        <dbReference type="ARBA" id="ARBA00022892"/>
    </source>
</evidence>
<evidence type="ECO:0000256" key="10">
    <source>
        <dbReference type="SAM" id="Coils"/>
    </source>
</evidence>
<dbReference type="AlphaFoldDB" id="A0A316Z9M5"/>
<keyword evidence="8 12" id="KW-0472">Membrane</keyword>
<dbReference type="Proteomes" id="UP000245946">
    <property type="component" value="Unassembled WGS sequence"/>
</dbReference>
<dbReference type="InterPro" id="IPR056173">
    <property type="entry name" value="Sec20_C"/>
</dbReference>
<evidence type="ECO:0000256" key="11">
    <source>
        <dbReference type="SAM" id="MobiDB-lite"/>
    </source>
</evidence>
<dbReference type="Pfam" id="PF03908">
    <property type="entry name" value="Sec20"/>
    <property type="match status" value="1"/>
</dbReference>
<evidence type="ECO:0000256" key="1">
    <source>
        <dbReference type="ARBA" id="ARBA00004163"/>
    </source>
</evidence>
<evidence type="ECO:0000313" key="14">
    <source>
        <dbReference type="EMBL" id="PWN96965.1"/>
    </source>
</evidence>